<evidence type="ECO:0000259" key="2">
    <source>
        <dbReference type="Pfam" id="PF13439"/>
    </source>
</evidence>
<dbReference type="InterPro" id="IPR001296">
    <property type="entry name" value="Glyco_trans_1"/>
</dbReference>
<dbReference type="EMBL" id="BJYZ01000013">
    <property type="protein sequence ID" value="GEO39076.1"/>
    <property type="molecule type" value="Genomic_DNA"/>
</dbReference>
<dbReference type="GO" id="GO:0016757">
    <property type="term" value="F:glycosyltransferase activity"/>
    <property type="evidence" value="ECO:0007669"/>
    <property type="project" value="InterPro"/>
</dbReference>
<dbReference type="AlphaFoldDB" id="A0A512DRM5"/>
<dbReference type="Gene3D" id="3.40.50.2000">
    <property type="entry name" value="Glycogen Phosphorylase B"/>
    <property type="match status" value="2"/>
</dbReference>
<dbReference type="PANTHER" id="PTHR12526">
    <property type="entry name" value="GLYCOSYLTRANSFERASE"/>
    <property type="match status" value="1"/>
</dbReference>
<keyword evidence="3" id="KW-0808">Transferase</keyword>
<evidence type="ECO:0000313" key="4">
    <source>
        <dbReference type="Proteomes" id="UP000321523"/>
    </source>
</evidence>
<protein>
    <submittedName>
        <fullName evidence="3">Glycosyl transferase</fullName>
    </submittedName>
</protein>
<dbReference type="SUPFAM" id="SSF53756">
    <property type="entry name" value="UDP-Glycosyltransferase/glycogen phosphorylase"/>
    <property type="match status" value="1"/>
</dbReference>
<reference evidence="3 4" key="1">
    <citation type="submission" date="2019-07" db="EMBL/GenBank/DDBJ databases">
        <title>Whole genome shotgun sequence of Skermanella aerolata NBRC 106429.</title>
        <authorList>
            <person name="Hosoyama A."/>
            <person name="Uohara A."/>
            <person name="Ohji S."/>
            <person name="Ichikawa N."/>
        </authorList>
    </citation>
    <scope>NUCLEOTIDE SEQUENCE [LARGE SCALE GENOMIC DNA]</scope>
    <source>
        <strain evidence="3 4">NBRC 106429</strain>
    </source>
</reference>
<sequence>MSLQHNDAFALHRALDASAVTPVAETQETFPRIAFFLQDLYGGGAERVMLALASGIARRGFAVDLVLVRRQGAYVDDIPANIRVVELGTKRTVNSVAALARYLRRERPAVLLTALVHVNIAALLASLLARVGTRLMVTEHNQISRNIAPTASRTVRMAYRLVPFLYPRAARIIAVSDGVAEDLTKFAGMERGRIDVAHNPVVTPDMLAKAAQPVNHPWFAEGEVPVILGVGRLSAQKDFGTLLRAFALVRASRPIRLVILGEGACRKELEDLVDELGIAADVQMPGFVDNPLAFMGKASLFALSSRFEGLPTVLIEAMACGTPVVATDCPSGPREILEGGELGGLAPIGDAEALASVIERSLDDPVPAERLLAKAEEFTVDRAVDRYLTLLR</sequence>
<evidence type="ECO:0000259" key="1">
    <source>
        <dbReference type="Pfam" id="PF00534"/>
    </source>
</evidence>
<dbReference type="Pfam" id="PF00534">
    <property type="entry name" value="Glycos_transf_1"/>
    <property type="match status" value="1"/>
</dbReference>
<dbReference type="RefSeq" id="WP_211099387.1">
    <property type="nucleotide sequence ID" value="NZ_BJYZ01000013.1"/>
</dbReference>
<dbReference type="InterPro" id="IPR028098">
    <property type="entry name" value="Glyco_trans_4-like_N"/>
</dbReference>
<feature type="domain" description="Glycosyl transferase family 1" evidence="1">
    <location>
        <begin position="222"/>
        <end position="375"/>
    </location>
</feature>
<dbReference type="Proteomes" id="UP000321523">
    <property type="component" value="Unassembled WGS sequence"/>
</dbReference>
<dbReference type="CDD" id="cd03811">
    <property type="entry name" value="GT4_GT28_WabH-like"/>
    <property type="match status" value="1"/>
</dbReference>
<feature type="domain" description="Glycosyltransferase subfamily 4-like N-terminal" evidence="2">
    <location>
        <begin position="43"/>
        <end position="201"/>
    </location>
</feature>
<dbReference type="Pfam" id="PF13439">
    <property type="entry name" value="Glyco_transf_4"/>
    <property type="match status" value="1"/>
</dbReference>
<proteinExistence type="predicted"/>
<comment type="caution">
    <text evidence="3">The sequence shown here is derived from an EMBL/GenBank/DDBJ whole genome shotgun (WGS) entry which is preliminary data.</text>
</comment>
<evidence type="ECO:0000313" key="3">
    <source>
        <dbReference type="EMBL" id="GEO39076.1"/>
    </source>
</evidence>
<keyword evidence="4" id="KW-1185">Reference proteome</keyword>
<gene>
    <name evidence="3" type="ORF">SAE02_32240</name>
</gene>
<name>A0A512DRM5_9PROT</name>
<accession>A0A512DRM5</accession>
<organism evidence="3 4">
    <name type="scientific">Skermanella aerolata</name>
    <dbReference type="NCBI Taxonomy" id="393310"/>
    <lineage>
        <taxon>Bacteria</taxon>
        <taxon>Pseudomonadati</taxon>
        <taxon>Pseudomonadota</taxon>
        <taxon>Alphaproteobacteria</taxon>
        <taxon>Rhodospirillales</taxon>
        <taxon>Azospirillaceae</taxon>
        <taxon>Skermanella</taxon>
    </lineage>
</organism>